<evidence type="ECO:0000256" key="2">
    <source>
        <dbReference type="ARBA" id="ARBA00022737"/>
    </source>
</evidence>
<comment type="caution">
    <text evidence="4">The sequence shown here is derived from an EMBL/GenBank/DDBJ whole genome shotgun (WGS) entry which is preliminary data.</text>
</comment>
<protein>
    <submittedName>
        <fullName evidence="4">Echinoderm microtubule-associated protein-like 3</fullName>
    </submittedName>
</protein>
<dbReference type="EMBL" id="JAHRIQ010093819">
    <property type="protein sequence ID" value="MEQ2251697.1"/>
    <property type="molecule type" value="Genomic_DNA"/>
</dbReference>
<dbReference type="InterPro" id="IPR050630">
    <property type="entry name" value="WD_repeat_EMAP"/>
</dbReference>
<dbReference type="Proteomes" id="UP001482620">
    <property type="component" value="Unassembled WGS sequence"/>
</dbReference>
<reference evidence="4 5" key="1">
    <citation type="submission" date="2021-06" db="EMBL/GenBank/DDBJ databases">
        <authorList>
            <person name="Palmer J.M."/>
        </authorList>
    </citation>
    <scope>NUCLEOTIDE SEQUENCE [LARGE SCALE GENOMIC DNA]</scope>
    <source>
        <strain evidence="5">if_2019</strain>
        <tissue evidence="4">Muscle</tissue>
    </source>
</reference>
<dbReference type="SUPFAM" id="SSF50978">
    <property type="entry name" value="WD40 repeat-like"/>
    <property type="match status" value="1"/>
</dbReference>
<proteinExistence type="predicted"/>
<dbReference type="Pfam" id="PF23409">
    <property type="entry name" value="Beta-prop_EML"/>
    <property type="match status" value="1"/>
</dbReference>
<name>A0ABV0V4G7_9TELE</name>
<dbReference type="InterPro" id="IPR015943">
    <property type="entry name" value="WD40/YVTN_repeat-like_dom_sf"/>
</dbReference>
<sequence>MCEDQHRGGSQSVSQSHLALHPDKVRVASGQTAGVDKDGKPMQACVHIWDSTTLVTLQQIGLGTFQRGVGVGSLAFSIADSGAFLCVIDDSNEHILSVWDCTKGTKHAEIKVNKDSEVEHYFPHEVPDNLTEWPRGRPIVLFLPATPE</sequence>
<dbReference type="PANTHER" id="PTHR13720:SF15">
    <property type="entry name" value="ECHINODERM MICROTUBULE-ASSOCIATED PROTEIN-LIKE 3"/>
    <property type="match status" value="1"/>
</dbReference>
<feature type="domain" description="EML-like first beta-propeller" evidence="3">
    <location>
        <begin position="18"/>
        <end position="122"/>
    </location>
</feature>
<dbReference type="Gene3D" id="2.130.10.10">
    <property type="entry name" value="YVTN repeat-like/Quinoprotein amine dehydrogenase"/>
    <property type="match status" value="1"/>
</dbReference>
<organism evidence="4 5">
    <name type="scientific">Ilyodon furcidens</name>
    <name type="common">goldbreast splitfin</name>
    <dbReference type="NCBI Taxonomy" id="33524"/>
    <lineage>
        <taxon>Eukaryota</taxon>
        <taxon>Metazoa</taxon>
        <taxon>Chordata</taxon>
        <taxon>Craniata</taxon>
        <taxon>Vertebrata</taxon>
        <taxon>Euteleostomi</taxon>
        <taxon>Actinopterygii</taxon>
        <taxon>Neopterygii</taxon>
        <taxon>Teleostei</taxon>
        <taxon>Neoteleostei</taxon>
        <taxon>Acanthomorphata</taxon>
        <taxon>Ovalentaria</taxon>
        <taxon>Atherinomorphae</taxon>
        <taxon>Cyprinodontiformes</taxon>
        <taxon>Goodeidae</taxon>
        <taxon>Ilyodon</taxon>
    </lineage>
</organism>
<dbReference type="PANTHER" id="PTHR13720">
    <property type="entry name" value="WD-40 REPEAT PROTEIN"/>
    <property type="match status" value="1"/>
</dbReference>
<dbReference type="InterPro" id="IPR036322">
    <property type="entry name" value="WD40_repeat_dom_sf"/>
</dbReference>
<accession>A0ABV0V4G7</accession>
<dbReference type="InterPro" id="IPR055439">
    <property type="entry name" value="Beta-prop_EML_1st"/>
</dbReference>
<evidence type="ECO:0000313" key="4">
    <source>
        <dbReference type="EMBL" id="MEQ2251697.1"/>
    </source>
</evidence>
<keyword evidence="2" id="KW-0677">Repeat</keyword>
<gene>
    <name evidence="4" type="primary">EML3_2</name>
    <name evidence="4" type="ORF">ILYODFUR_013784</name>
</gene>
<evidence type="ECO:0000259" key="3">
    <source>
        <dbReference type="Pfam" id="PF23409"/>
    </source>
</evidence>
<evidence type="ECO:0000256" key="1">
    <source>
        <dbReference type="ARBA" id="ARBA00022574"/>
    </source>
</evidence>
<keyword evidence="5" id="KW-1185">Reference proteome</keyword>
<keyword evidence="1" id="KW-0853">WD repeat</keyword>
<evidence type="ECO:0000313" key="5">
    <source>
        <dbReference type="Proteomes" id="UP001482620"/>
    </source>
</evidence>